<sequence>MFQKIMLGLLNTLYHSCWNKGPKIDIVIILGGCETKFGSKLIWSFLSLGLPVIHIDLFRNENFDLLPEYQFYPLCSFENARQEAFIFQKLYTIRGKSVTLINNFQYGISQLFCSKTNQKLITLQQCTLVNLILVMKITKFFLKKIVSVKNNFSIVNISHQLTLELPSLANNYMFSKAALNQYVDSLFSELHSLKRGDMDVKCSILYLPIILDFQLWEEWSDHINDEIIKYVIQGRTGVIKLEPIKYDYWKLRNIQNIMHQNI</sequence>
<reference evidence="1 2" key="1">
    <citation type="journal article" date="2011" name="Proc. Natl. Acad. Sci. U.S.A.">
        <title>Evolutionary erosion of yeast sex chromosomes by mating-type switching accidents.</title>
        <authorList>
            <person name="Gordon J.L."/>
            <person name="Armisen D."/>
            <person name="Proux-Wera E."/>
            <person name="Oheigeartaigh S.S."/>
            <person name="Byrne K.P."/>
            <person name="Wolfe K.H."/>
        </authorList>
    </citation>
    <scope>NUCLEOTIDE SEQUENCE [LARGE SCALE GENOMIC DNA]</scope>
    <source>
        <strain evidence="2">ATCC 10597 / BCRC 20456 / CBS 421 / NBRC 0211 / NRRL Y-12639</strain>
    </source>
</reference>
<dbReference type="HOGENOM" id="CLU_1062057_0_0_1"/>
<evidence type="ECO:0000313" key="1">
    <source>
        <dbReference type="EMBL" id="CCD23345.1"/>
    </source>
</evidence>
<proteinExistence type="predicted"/>
<dbReference type="AlphaFoldDB" id="G0W6D4"/>
<name>G0W6D4_NAUDC</name>
<gene>
    <name evidence="1" type="primary">NDAI0B03100</name>
    <name evidence="1" type="ordered locus">NDAI_0B03100</name>
</gene>
<accession>G0W6D4</accession>
<dbReference type="OMA" id="RAYEPWW"/>
<organism evidence="1 2">
    <name type="scientific">Naumovozyma dairenensis (strain ATCC 10597 / BCRC 20456 / CBS 421 / NBRC 0211 / NRRL Y-12639)</name>
    <name type="common">Saccharomyces dairenensis</name>
    <dbReference type="NCBI Taxonomy" id="1071378"/>
    <lineage>
        <taxon>Eukaryota</taxon>
        <taxon>Fungi</taxon>
        <taxon>Dikarya</taxon>
        <taxon>Ascomycota</taxon>
        <taxon>Saccharomycotina</taxon>
        <taxon>Saccharomycetes</taxon>
        <taxon>Saccharomycetales</taxon>
        <taxon>Saccharomycetaceae</taxon>
        <taxon>Naumovozyma</taxon>
    </lineage>
</organism>
<dbReference type="Proteomes" id="UP000000689">
    <property type="component" value="Chromosome 2"/>
</dbReference>
<evidence type="ECO:0000313" key="2">
    <source>
        <dbReference type="Proteomes" id="UP000000689"/>
    </source>
</evidence>
<dbReference type="STRING" id="1071378.G0W6D4"/>
<dbReference type="InterPro" id="IPR036291">
    <property type="entry name" value="NAD(P)-bd_dom_sf"/>
</dbReference>
<dbReference type="SUPFAM" id="SSF51735">
    <property type="entry name" value="NAD(P)-binding Rossmann-fold domains"/>
    <property type="match status" value="1"/>
</dbReference>
<dbReference type="EMBL" id="HE580268">
    <property type="protein sequence ID" value="CCD23345.1"/>
    <property type="molecule type" value="Genomic_DNA"/>
</dbReference>
<dbReference type="eggNOG" id="ENOG502S2NP">
    <property type="taxonomic scope" value="Eukaryota"/>
</dbReference>
<dbReference type="KEGG" id="ndi:NDAI_0B03100"/>
<dbReference type="OrthoDB" id="10253736at2759"/>
<dbReference type="GeneID" id="11498433"/>
<keyword evidence="2" id="KW-1185">Reference proteome</keyword>
<evidence type="ECO:0008006" key="3">
    <source>
        <dbReference type="Google" id="ProtNLM"/>
    </source>
</evidence>
<dbReference type="RefSeq" id="XP_003668588.1">
    <property type="nucleotide sequence ID" value="XM_003668540.1"/>
</dbReference>
<protein>
    <recommendedName>
        <fullName evidence="3">Ketoreductase (KR) domain-containing protein</fullName>
    </recommendedName>
</protein>
<dbReference type="Gene3D" id="3.40.50.720">
    <property type="entry name" value="NAD(P)-binding Rossmann-like Domain"/>
    <property type="match status" value="1"/>
</dbReference>